<dbReference type="InterPro" id="IPR031350">
    <property type="entry name" value="Goodbye_dom"/>
</dbReference>
<name>A0ABQ9NFJ1_9PEZI</name>
<keyword evidence="1" id="KW-0677">Repeat</keyword>
<protein>
    <recommendedName>
        <fullName evidence="6">Fungal STAND N-terminal Goodbye domain-containing protein</fullName>
    </recommendedName>
</protein>
<dbReference type="PANTHER" id="PTHR10039:SF17">
    <property type="entry name" value="FUNGAL STAND N-TERMINAL GOODBYE DOMAIN-CONTAINING PROTEIN-RELATED"/>
    <property type="match status" value="1"/>
</dbReference>
<evidence type="ECO:0000256" key="1">
    <source>
        <dbReference type="ARBA" id="ARBA00022737"/>
    </source>
</evidence>
<reference evidence="4" key="1">
    <citation type="submission" date="2022-10" db="EMBL/GenBank/DDBJ databases">
        <title>Culturing micro-colonial fungi from biological soil crusts in the Mojave desert and describing Neophaeococcomyces mojavensis, and introducing the new genera and species Taxawa tesnikishii.</title>
        <authorList>
            <person name="Kurbessoian T."/>
            <person name="Stajich J.E."/>
        </authorList>
    </citation>
    <scope>NUCLEOTIDE SEQUENCE</scope>
    <source>
        <strain evidence="4">TK_1</strain>
    </source>
</reference>
<organism evidence="4 5">
    <name type="scientific">Coniosporium apollinis</name>
    <dbReference type="NCBI Taxonomy" id="61459"/>
    <lineage>
        <taxon>Eukaryota</taxon>
        <taxon>Fungi</taxon>
        <taxon>Dikarya</taxon>
        <taxon>Ascomycota</taxon>
        <taxon>Pezizomycotina</taxon>
        <taxon>Dothideomycetes</taxon>
        <taxon>Dothideomycetes incertae sedis</taxon>
        <taxon>Coniosporium</taxon>
    </lineage>
</organism>
<feature type="domain" description="Fungal STAND N-terminal Goodbye" evidence="2">
    <location>
        <begin position="26"/>
        <end position="160"/>
    </location>
</feature>
<dbReference type="InterPro" id="IPR056884">
    <property type="entry name" value="NPHP3-like_N"/>
</dbReference>
<evidence type="ECO:0000259" key="2">
    <source>
        <dbReference type="Pfam" id="PF17109"/>
    </source>
</evidence>
<evidence type="ECO:0000313" key="5">
    <source>
        <dbReference type="Proteomes" id="UP001172684"/>
    </source>
</evidence>
<dbReference type="EMBL" id="JAPDRL010000218">
    <property type="protein sequence ID" value="KAJ9654640.1"/>
    <property type="molecule type" value="Genomic_DNA"/>
</dbReference>
<comment type="caution">
    <text evidence="4">The sequence shown here is derived from an EMBL/GenBank/DDBJ whole genome shotgun (WGS) entry which is preliminary data.</text>
</comment>
<evidence type="ECO:0000313" key="4">
    <source>
        <dbReference type="EMBL" id="KAJ9654640.1"/>
    </source>
</evidence>
<keyword evidence="5" id="KW-1185">Reference proteome</keyword>
<dbReference type="Pfam" id="PF24883">
    <property type="entry name" value="NPHP3_N"/>
    <property type="match status" value="1"/>
</dbReference>
<accession>A0ABQ9NFJ1</accession>
<dbReference type="PANTHER" id="PTHR10039">
    <property type="entry name" value="AMELOGENIN"/>
    <property type="match status" value="1"/>
</dbReference>
<evidence type="ECO:0008006" key="6">
    <source>
        <dbReference type="Google" id="ProtNLM"/>
    </source>
</evidence>
<feature type="domain" description="Nephrocystin 3-like N-terminal" evidence="3">
    <location>
        <begin position="345"/>
        <end position="516"/>
    </location>
</feature>
<sequence length="1565" mass="177038">MQRTTDLTRRREELDKSPDIDLQMLWDKAKADFVKQTGYNLDDLIPIGNIQEKIEKVDAMQIPDEDETDEPESDGSSKKVIIKDAFQRAKNLFAKVFKVIWSFSEFFLPAAGKIPIVGAGVEFLAKAIDLLIQTTRNYREIFLKAAQLFEQVGFFSMRFEMLMEAENAGAQLHPKYVSVFSIVRTTPLLPSLLRVGNHKLIIAVATVNSATDKAKADDESRRQKFKRRLKHATNVTVQFFNTMATGDDAGVGAHMDDLRNLVEEEGRLSTALILASVLKIHKDVGAVQSSVNTVSDKLSLVHNMITEYSTSLSPSRVDQLKALFCITHEPWNDAFRACAERCVAGTGAWLLQHDSFTAWTATRNDTPHIFALEAGSNFGKTYLATIAITYLHERALEMNAHSIIAFYYFNKASKDLTAAAVVRAIAYQLCTQNSRFFDLAYPLIKNIVGTNSNVSSSLAIDLWTSLIVEVSSQLADLSFFVIFDGLELLADEQLQILSKALASSKRANQGLRILLTGNASSLESVSHYAGDSFSKIALNSGYPNRSDITLVTEAELARCDYFSDGLDSPELLECMASIRNLLVQAVGGDYYLLQSQVREIRHLSSMGEINRVLSRADNDREATIKRHLSNLVIRVSDTELLKLRNALHLLAVLDILGAPMPHIAVLEQYLASGRASAATRTKILSAYSGLISTDAQGRLSLATDEITTFLLPILDTSQTIVSPTQKFRDKQLDAIKQFLNATFNPTTLKEHGIDDEFFESRSRLSSLSNFTVERNLAMAKVAIRFIDCLSEISTTQREQSTRKNQPWHSISVFVREVLPKLILHMDTSQLDDDLRTDLGTEITRLFFEDAMFDVFWPVEALSQAVTTWGKNDQYFDAVYDIIKHPNVIQRLERQQRGQSWATELQKMSNASDLKVAASKMIAKRWLLSKSFWAYDEMPVFFLWFSTLPALGLMNENVVEVPYDKTRTIGWFTPPNWRKIEAWVMKNVQIDDRASLDIQKAAVLLAFGGKSKTPAELLEPYSGADWRANVWLAEAMSLHAHYNAAFNAVEQCLGMLVEFDVDQATMIKVNDCFLDWMGHWDDASRAMQIRERMIKLNELKPGILSMRMWADTLVAVFRAKGWDAAFDFFQAQYQSRKQTVLETFVRQASHNYLHIALSRTLANDPEGSRLRFLHSVYEEAIALCDNKEMISPKDMYTARVRLAFWLGRLFFISKDPARLSEAIARWEGLLKDFLFKPSTRDLDILLPIIIHLCSAYLQALPQEHAALKADHIISQVTKLHEVTRFSQKPIALKLYFRVSLCLARIYVVRGEAAKAHEILQEHADAAFAMLSQRNNEPLFSIGWLYLASILTVLDQDDVREKWAWSKVRPYQPTRWEDEDFYAKASNRGNNPPLDAAVKQKIEAIKSGEEYTFFDGIFRNQVAAMWVDDLYLPSFATMACDGRNCRATAMDMSDQPTNLDSEPLQIAAGITFRAKWPPAQKYRPHERIAFRVCRDCVLSKMCVTCYSRLEKGYLPPMGCSLDHSALIVPASYNDKKDTKSNEAIPYQVSDKDMEIVTEESKKWNINF</sequence>
<dbReference type="Proteomes" id="UP001172684">
    <property type="component" value="Unassembled WGS sequence"/>
</dbReference>
<dbReference type="Pfam" id="PF17109">
    <property type="entry name" value="Goodbye"/>
    <property type="match status" value="1"/>
</dbReference>
<proteinExistence type="predicted"/>
<gene>
    <name evidence="4" type="ORF">H2201_008963</name>
</gene>
<evidence type="ECO:0000259" key="3">
    <source>
        <dbReference type="Pfam" id="PF24883"/>
    </source>
</evidence>